<comment type="caution">
    <text evidence="2">The sequence shown here is derived from an EMBL/GenBank/DDBJ whole genome shotgun (WGS) entry which is preliminary data.</text>
</comment>
<keyword evidence="3" id="KW-1185">Reference proteome</keyword>
<dbReference type="GO" id="GO:0008198">
    <property type="term" value="F:ferrous iron binding"/>
    <property type="evidence" value="ECO:0007669"/>
    <property type="project" value="InterPro"/>
</dbReference>
<dbReference type="AlphaFoldDB" id="A0A437M5N0"/>
<dbReference type="Proteomes" id="UP000282971">
    <property type="component" value="Unassembled WGS sequence"/>
</dbReference>
<gene>
    <name evidence="2" type="ORF">EOD43_03310</name>
</gene>
<dbReference type="Pfam" id="PF02900">
    <property type="entry name" value="LigB"/>
    <property type="match status" value="1"/>
</dbReference>
<organism evidence="2 3">
    <name type="scientific">Sphingomonas crocodyli</name>
    <dbReference type="NCBI Taxonomy" id="1979270"/>
    <lineage>
        <taxon>Bacteria</taxon>
        <taxon>Pseudomonadati</taxon>
        <taxon>Pseudomonadota</taxon>
        <taxon>Alphaproteobacteria</taxon>
        <taxon>Sphingomonadales</taxon>
        <taxon>Sphingomonadaceae</taxon>
        <taxon>Sphingomonas</taxon>
    </lineage>
</organism>
<sequence>MAKIVLGVGSSHSPILLMEPKAWLERGAVDDKTRFTLFDNDGEQIKYADLLAKAPPQTEAELDPVLMQQRHEANEAGIRAVAKALSDADPDVIIAIGDDQREVFHDENMPALSVYWGETLPYLPQGIMKWKYADELRSEKWYPQEALNFPVNAKLAERLIGDLCEMGFDPSHSKFYPEGQGMSHSFGYIYHRLMIEKVWPLIPISINAYYPPNQISPLRAFDIGEAIRRAVKSWPEDIRVAVVATGGLSHFVVDEQLDNMFLDILREGGRESHATLPRKRLQSGNSELRCWSMLAGAVDGMTFDLIDYVPCYRTPAGTGCGIAFATWR</sequence>
<name>A0A437M5N0_9SPHN</name>
<dbReference type="OrthoDB" id="8673673at2"/>
<evidence type="ECO:0000313" key="2">
    <source>
        <dbReference type="EMBL" id="RVT92949.1"/>
    </source>
</evidence>
<dbReference type="InterPro" id="IPR004183">
    <property type="entry name" value="Xdiol_dOase_suB"/>
</dbReference>
<protein>
    <recommendedName>
        <fullName evidence="1">Extradiol ring-cleavage dioxygenase class III enzyme subunit B domain-containing protein</fullName>
    </recommendedName>
</protein>
<dbReference type="GO" id="GO:0016702">
    <property type="term" value="F:oxidoreductase activity, acting on single donors with incorporation of molecular oxygen, incorporation of two atoms of oxygen"/>
    <property type="evidence" value="ECO:0007669"/>
    <property type="project" value="UniProtKB-ARBA"/>
</dbReference>
<evidence type="ECO:0000313" key="3">
    <source>
        <dbReference type="Proteomes" id="UP000282971"/>
    </source>
</evidence>
<accession>A0A437M5N0</accession>
<dbReference type="EMBL" id="SACN01000001">
    <property type="protein sequence ID" value="RVT92949.1"/>
    <property type="molecule type" value="Genomic_DNA"/>
</dbReference>
<dbReference type="Gene3D" id="3.40.830.10">
    <property type="entry name" value="LigB-like"/>
    <property type="match status" value="1"/>
</dbReference>
<dbReference type="SUPFAM" id="SSF53213">
    <property type="entry name" value="LigB-like"/>
    <property type="match status" value="1"/>
</dbReference>
<dbReference type="RefSeq" id="WP_127741069.1">
    <property type="nucleotide sequence ID" value="NZ_SACN01000001.1"/>
</dbReference>
<reference evidence="2 3" key="1">
    <citation type="submission" date="2019-01" db="EMBL/GenBank/DDBJ databases">
        <authorList>
            <person name="Chen W.-M."/>
        </authorList>
    </citation>
    <scope>NUCLEOTIDE SEQUENCE [LARGE SCALE GENOMIC DNA]</scope>
    <source>
        <strain evidence="2 3">CCP-7</strain>
    </source>
</reference>
<feature type="domain" description="Extradiol ring-cleavage dioxygenase class III enzyme subunit B" evidence="1">
    <location>
        <begin position="72"/>
        <end position="301"/>
    </location>
</feature>
<evidence type="ECO:0000259" key="1">
    <source>
        <dbReference type="Pfam" id="PF02900"/>
    </source>
</evidence>
<proteinExistence type="predicted"/>